<sequence>MLIRDPVLIIVAHGTQRSGALPGEVFQGRLQQLLPHFEVRLAFLHSSPDIQTVLEDVLKNQPADILLFPLLFSQSIDTVNLLSPTTENIEGSRAQILPAAGCLPGFGRMLTHRVVDSTLPLNGKVRNPAVFLVSHGRKSDRRPARNFLEIRNAVARSLGHNEVYNVQLEGCFPLDQWRERTQNRKAVFIPLMAGDGFHCRVDIPAAVDMRPDENLRILSPVGTWWELSVLLAEYVNLRWLDGGSEYSGPISRKLTRTCRCLVEK</sequence>
<proteinExistence type="predicted"/>
<gene>
    <name evidence="1" type="ORF">TH30_11000</name>
</gene>
<dbReference type="OrthoDB" id="7346027at2"/>
<evidence type="ECO:0000313" key="2">
    <source>
        <dbReference type="Proteomes" id="UP000252255"/>
    </source>
</evidence>
<evidence type="ECO:0008006" key="3">
    <source>
        <dbReference type="Google" id="ProtNLM"/>
    </source>
</evidence>
<protein>
    <recommendedName>
        <fullName evidence="3">Cobalamin biosynthesis protein CbiX</fullName>
    </recommendedName>
</protein>
<dbReference type="Proteomes" id="UP000252255">
    <property type="component" value="Unassembled WGS sequence"/>
</dbReference>
<comment type="caution">
    <text evidence="1">The sequence shown here is derived from an EMBL/GenBank/DDBJ whole genome shotgun (WGS) entry which is preliminary data.</text>
</comment>
<dbReference type="SUPFAM" id="SSF53800">
    <property type="entry name" value="Chelatase"/>
    <property type="match status" value="1"/>
</dbReference>
<evidence type="ECO:0000313" key="1">
    <source>
        <dbReference type="EMBL" id="RCK45673.1"/>
    </source>
</evidence>
<dbReference type="EMBL" id="JPWI01000006">
    <property type="protein sequence ID" value="RCK45673.1"/>
    <property type="molecule type" value="Genomic_DNA"/>
</dbReference>
<reference evidence="1 2" key="1">
    <citation type="submission" date="2014-07" db="EMBL/GenBank/DDBJ databases">
        <title>Draft genome sequence of Thalassospira profundimaris PR54-5.</title>
        <authorList>
            <person name="Lai Q."/>
            <person name="Shao Z."/>
        </authorList>
    </citation>
    <scope>NUCLEOTIDE SEQUENCE [LARGE SCALE GENOMIC DNA]</scope>
    <source>
        <strain evidence="1 2">PR54-5</strain>
    </source>
</reference>
<accession>A0A367WW39</accession>
<dbReference type="RefSeq" id="WP_114098081.1">
    <property type="nucleotide sequence ID" value="NZ_JPWI01000006.1"/>
</dbReference>
<dbReference type="AlphaFoldDB" id="A0A367WW39"/>
<name>A0A367WW39_9PROT</name>
<organism evidence="1 2">
    <name type="scientific">Thalassospira profundimaris</name>
    <dbReference type="NCBI Taxonomy" id="502049"/>
    <lineage>
        <taxon>Bacteria</taxon>
        <taxon>Pseudomonadati</taxon>
        <taxon>Pseudomonadota</taxon>
        <taxon>Alphaproteobacteria</taxon>
        <taxon>Rhodospirillales</taxon>
        <taxon>Thalassospiraceae</taxon>
        <taxon>Thalassospira</taxon>
    </lineage>
</organism>
<dbReference type="Gene3D" id="3.40.50.1400">
    <property type="match status" value="2"/>
</dbReference>